<dbReference type="PANTHER" id="PTHR11941">
    <property type="entry name" value="ENOYL-COA HYDRATASE-RELATED"/>
    <property type="match status" value="1"/>
</dbReference>
<keyword evidence="1" id="KW-0443">Lipid metabolism</keyword>
<evidence type="ECO:0000256" key="1">
    <source>
        <dbReference type="ARBA" id="ARBA00023098"/>
    </source>
</evidence>
<organism evidence="2 3">
    <name type="scientific">Mycolicibacterium moriokaense</name>
    <dbReference type="NCBI Taxonomy" id="39691"/>
    <lineage>
        <taxon>Bacteria</taxon>
        <taxon>Bacillati</taxon>
        <taxon>Actinomycetota</taxon>
        <taxon>Actinomycetes</taxon>
        <taxon>Mycobacteriales</taxon>
        <taxon>Mycobacteriaceae</taxon>
        <taxon>Mycolicibacterium</taxon>
    </lineage>
</organism>
<dbReference type="EMBL" id="AP022560">
    <property type="protein sequence ID" value="BBX04736.1"/>
    <property type="molecule type" value="Genomic_DNA"/>
</dbReference>
<protein>
    <submittedName>
        <fullName evidence="2">Enoyl-CoA hydratase</fullName>
    </submittedName>
</protein>
<dbReference type="PANTHER" id="PTHR11941:SF124">
    <property type="entry name" value="ENOYL-COA HYDRATASE ECHA13-RELATED"/>
    <property type="match status" value="1"/>
</dbReference>
<accession>A0AAD1HGR8</accession>
<dbReference type="NCBIfam" id="NF006140">
    <property type="entry name" value="PRK08290.1"/>
    <property type="match status" value="1"/>
</dbReference>
<dbReference type="InterPro" id="IPR029045">
    <property type="entry name" value="ClpP/crotonase-like_dom_sf"/>
</dbReference>
<dbReference type="RefSeq" id="WP_083150475.1">
    <property type="nucleotide sequence ID" value="NZ_AP022560.1"/>
</dbReference>
<reference evidence="2 3" key="1">
    <citation type="journal article" date="2019" name="Emerg. Microbes Infect.">
        <title>Comprehensive subspecies identification of 175 nontuberculous mycobacteria species based on 7547 genomic profiles.</title>
        <authorList>
            <person name="Matsumoto Y."/>
            <person name="Kinjo T."/>
            <person name="Motooka D."/>
            <person name="Nabeya D."/>
            <person name="Jung N."/>
            <person name="Uechi K."/>
            <person name="Horii T."/>
            <person name="Iida T."/>
            <person name="Fujita J."/>
            <person name="Nakamura S."/>
        </authorList>
    </citation>
    <scope>NUCLEOTIDE SEQUENCE [LARGE SCALE GENOMIC DNA]</scope>
    <source>
        <strain evidence="2 3">JCM 6375</strain>
    </source>
</reference>
<dbReference type="GO" id="GO:0003824">
    <property type="term" value="F:catalytic activity"/>
    <property type="evidence" value="ECO:0007669"/>
    <property type="project" value="UniProtKB-ARBA"/>
</dbReference>
<dbReference type="Pfam" id="PF00378">
    <property type="entry name" value="ECH_1"/>
    <property type="match status" value="1"/>
</dbReference>
<gene>
    <name evidence="2" type="ORF">MMOR_56720</name>
</gene>
<evidence type="ECO:0000313" key="2">
    <source>
        <dbReference type="EMBL" id="BBX04736.1"/>
    </source>
</evidence>
<dbReference type="SUPFAM" id="SSF52096">
    <property type="entry name" value="ClpP/crotonase"/>
    <property type="match status" value="1"/>
</dbReference>
<dbReference type="KEGG" id="mmor:MMOR_56720"/>
<dbReference type="Proteomes" id="UP000466681">
    <property type="component" value="Chromosome"/>
</dbReference>
<name>A0AAD1HGR8_9MYCO</name>
<dbReference type="Gene3D" id="3.90.226.10">
    <property type="entry name" value="2-enoyl-CoA Hydratase, Chain A, domain 1"/>
    <property type="match status" value="1"/>
</dbReference>
<dbReference type="CDD" id="cd06558">
    <property type="entry name" value="crotonase-like"/>
    <property type="match status" value="1"/>
</dbReference>
<proteinExistence type="predicted"/>
<keyword evidence="3" id="KW-1185">Reference proteome</keyword>
<sequence>MTDNEDPQPTTIRFEGPVNGVTRITLARAEVHNAQNRQMLYELSAAFDRAALCDDTRVVVLAADGIHFSAGHDLRDRTPMGEFKTVTCCGGFDRPGAEGWMAMEQELYLGLCWRWRNFPKPTIAEVHGKVILAGLMLVWVCDLIVAASNAEFSDPAVAFGMNGHEYFVHPWELGARHAKELLFTGDPISAERAYQLGMINRIVEPEQLTLATTQLAEHIAKSPSMGLKLAKQSVNDTLDVQGQWAALKSAFALHQLGHSNNMQIHGRPIDPAGVGIIRDRHRSAN</sequence>
<evidence type="ECO:0000313" key="3">
    <source>
        <dbReference type="Proteomes" id="UP000466681"/>
    </source>
</evidence>
<dbReference type="AlphaFoldDB" id="A0AAD1HGR8"/>
<dbReference type="InterPro" id="IPR001753">
    <property type="entry name" value="Enoyl-CoA_hydra/iso"/>
</dbReference>
<dbReference type="GO" id="GO:0006635">
    <property type="term" value="P:fatty acid beta-oxidation"/>
    <property type="evidence" value="ECO:0007669"/>
    <property type="project" value="TreeGrafter"/>
</dbReference>